<sequence>MSNLILNYRIKLVTTLQERNILGRGSAIYSDNITSIMCFLIVQNGFGHFKSYSTDSHCFEQIMAEMYIHSAFGALLMDSSCDGIDCWTKGPGVAGGGGRAATPPAPPSPPIAPTASFITISLTLCSILSTPSTDKLVIDFDRTHWKST</sequence>
<dbReference type="Proteomes" id="UP000728032">
    <property type="component" value="Unassembled WGS sequence"/>
</dbReference>
<organism evidence="1">
    <name type="scientific">Oppiella nova</name>
    <dbReference type="NCBI Taxonomy" id="334625"/>
    <lineage>
        <taxon>Eukaryota</taxon>
        <taxon>Metazoa</taxon>
        <taxon>Ecdysozoa</taxon>
        <taxon>Arthropoda</taxon>
        <taxon>Chelicerata</taxon>
        <taxon>Arachnida</taxon>
        <taxon>Acari</taxon>
        <taxon>Acariformes</taxon>
        <taxon>Sarcoptiformes</taxon>
        <taxon>Oribatida</taxon>
        <taxon>Brachypylina</taxon>
        <taxon>Oppioidea</taxon>
        <taxon>Oppiidae</taxon>
        <taxon>Oppiella</taxon>
    </lineage>
</organism>
<name>A0A7R9LK74_9ACAR</name>
<dbReference type="AlphaFoldDB" id="A0A7R9LK74"/>
<dbReference type="EMBL" id="CAJPVJ010001261">
    <property type="protein sequence ID" value="CAG2164413.1"/>
    <property type="molecule type" value="Genomic_DNA"/>
</dbReference>
<gene>
    <name evidence="1" type="ORF">ONB1V03_LOCUS3967</name>
</gene>
<proteinExistence type="predicted"/>
<reference evidence="1" key="1">
    <citation type="submission" date="2020-11" db="EMBL/GenBank/DDBJ databases">
        <authorList>
            <person name="Tran Van P."/>
        </authorList>
    </citation>
    <scope>NUCLEOTIDE SEQUENCE</scope>
</reference>
<dbReference type="EMBL" id="OC916086">
    <property type="protein sequence ID" value="CAD7643114.1"/>
    <property type="molecule type" value="Genomic_DNA"/>
</dbReference>
<evidence type="ECO:0000313" key="1">
    <source>
        <dbReference type="EMBL" id="CAD7643114.1"/>
    </source>
</evidence>
<accession>A0A7R9LK74</accession>
<protein>
    <submittedName>
        <fullName evidence="1">Uncharacterized protein</fullName>
    </submittedName>
</protein>
<evidence type="ECO:0000313" key="2">
    <source>
        <dbReference type="Proteomes" id="UP000728032"/>
    </source>
</evidence>
<keyword evidence="2" id="KW-1185">Reference proteome</keyword>